<evidence type="ECO:0000256" key="1">
    <source>
        <dbReference type="SAM" id="MobiDB-lite"/>
    </source>
</evidence>
<dbReference type="Proteomes" id="UP000005640">
    <property type="component" value="Chromosome 15"/>
</dbReference>
<dbReference type="IntAct" id="H3BRN7">
    <property type="interactions" value="1"/>
</dbReference>
<dbReference type="VEuPathDB" id="HostDB:ENSG00000260007"/>
<evidence type="ECO:0007829" key="4">
    <source>
        <dbReference type="PeptideAtlas" id="H3BRN7"/>
    </source>
</evidence>
<dbReference type="MassIVE" id="H3BRN7"/>
<evidence type="ECO:0000313" key="3">
    <source>
        <dbReference type="Proteomes" id="UP000005640"/>
    </source>
</evidence>
<dbReference type="EMBL" id="AC107871">
    <property type="status" value="NOT_ANNOTATED_CDS"/>
    <property type="molecule type" value="Genomic_DNA"/>
</dbReference>
<proteinExistence type="evidence at protein level"/>
<keyword evidence="4" id="KW-1267">Proteomics identification</keyword>
<dbReference type="GeneCards" id="ENSG00000260007"/>
<dbReference type="RNAct" id="H3BRN7">
    <property type="molecule type" value="protein"/>
</dbReference>
<protein>
    <submittedName>
        <fullName evidence="2">Uncharacterized protein</fullName>
    </submittedName>
</protein>
<feature type="region of interest" description="Disordered" evidence="1">
    <location>
        <begin position="42"/>
        <end position="92"/>
    </location>
</feature>
<accession>H3BRN7</accession>
<dbReference type="ExpressionAtlas" id="H3BRN7">
    <property type="expression patterns" value="baseline and differential"/>
</dbReference>
<name>H3BRN7_HUMAN</name>
<reference evidence="2 3" key="1">
    <citation type="journal article" date="2001" name="Nature">
        <title>Initial sequencing and analysis of the human genome.</title>
        <authorList>
            <consortium name="International Human Genome Sequencing Consortium"/>
            <person name="Lander E.S."/>
            <person name="Linton L.M."/>
            <person name="Birren B."/>
            <person name="Nusbaum C."/>
            <person name="Zody M.C."/>
            <person name="Baldwin J."/>
            <person name="Devon K."/>
            <person name="Dewar K."/>
            <person name="Doyle M."/>
            <person name="FitzHugh W."/>
            <person name="Funke R."/>
            <person name="Gage D."/>
            <person name="Harris K."/>
            <person name="Heaford A."/>
            <person name="Howland J."/>
            <person name="Kann L."/>
            <person name="Lehoczky J."/>
            <person name="LeVine R."/>
            <person name="McEwan P."/>
            <person name="McKernan K."/>
            <person name="Meldrim J."/>
            <person name="Mesirov J.P."/>
            <person name="Miranda C."/>
            <person name="Morris W."/>
            <person name="Naylor J."/>
            <person name="Raymond C."/>
            <person name="Rosetti M."/>
            <person name="Santos R."/>
            <person name="Sheridan A."/>
            <person name="Sougnez C."/>
            <person name="Stange-Thomann N."/>
            <person name="Stojanovic N."/>
            <person name="Subramanian A."/>
            <person name="Wyman D."/>
            <person name="Rogers J."/>
            <person name="Sulston J."/>
            <person name="Ainscough R."/>
            <person name="Beck S."/>
            <person name="Bentley D."/>
            <person name="Burton J."/>
            <person name="Clee C."/>
            <person name="Carter N."/>
            <person name="Coulson A."/>
            <person name="Deadman R."/>
            <person name="Deloukas P."/>
            <person name="Dunham A."/>
            <person name="Dunham I."/>
            <person name="Durbin R."/>
            <person name="French L."/>
            <person name="Grafham D."/>
            <person name="Gregory S."/>
            <person name="Hubbard T."/>
            <person name="Humphray S."/>
            <person name="Hunt A."/>
            <person name="Jones M."/>
            <person name="Lloyd C."/>
            <person name="McMurray A."/>
            <person name="Matthews L."/>
            <person name="Mercer S."/>
            <person name="Milne S."/>
            <person name="Mullikin J.C."/>
            <person name="Mungall A."/>
            <person name="Plumb R."/>
            <person name="Ross M."/>
            <person name="Shownkeen R."/>
            <person name="Sims S."/>
            <person name="Waterston R.H."/>
            <person name="Wilson R.K."/>
            <person name="Hillier L.W."/>
            <person name="McPherson J.D."/>
            <person name="Marra M.A."/>
            <person name="Mardis E.R."/>
            <person name="Fulton L.A."/>
            <person name="Chinwalla A.T."/>
            <person name="Pepin K.H."/>
            <person name="Gish W.R."/>
            <person name="Chissoe S.L."/>
            <person name="Wendl M.C."/>
            <person name="Delehaunty K.D."/>
            <person name="Miner T.L."/>
            <person name="Delehaunty A."/>
            <person name="Kramer J.B."/>
            <person name="Cook L.L."/>
            <person name="Fulton R.S."/>
            <person name="Johnson D.L."/>
            <person name="Minx P.J."/>
            <person name="Clifton S.W."/>
            <person name="Hawkins T."/>
            <person name="Branscomb E."/>
            <person name="Predki P."/>
            <person name="Richardson P."/>
            <person name="Wenning S."/>
            <person name="Slezak T."/>
            <person name="Doggett N."/>
            <person name="Cheng J.F."/>
            <person name="Olsen A."/>
            <person name="Lucas S."/>
            <person name="Elkin C."/>
            <person name="Uberbacher E."/>
            <person name="Frazier M."/>
            <person name="Gibbs R.A."/>
            <person name="Muzny D.M."/>
            <person name="Scherer S.E."/>
            <person name="Bouck J.B."/>
            <person name="Sodergren E.J."/>
            <person name="Worley K.C."/>
            <person name="Rives C.M."/>
            <person name="Gorrell J.H."/>
            <person name="Metzker M.L."/>
            <person name="Naylor S.L."/>
            <person name="Kucherlapati R.S."/>
            <person name="Nelson D.L."/>
            <person name="Weinstock G.M."/>
            <person name="Sakaki Y."/>
            <person name="Fujiyama A."/>
            <person name="Hattori M."/>
            <person name="Yada T."/>
            <person name="Toyoda A."/>
            <person name="Itoh T."/>
            <person name="Kawagoe C."/>
            <person name="Watanabe H."/>
            <person name="Totoki Y."/>
            <person name="Taylor T."/>
            <person name="Weissenbach J."/>
            <person name="Heilig R."/>
            <person name="Saurin W."/>
            <person name="Artiguenave F."/>
            <person name="Brottier P."/>
            <person name="Bruls T."/>
            <person name="Pelletier E."/>
            <person name="Robert C."/>
            <person name="Wincker P."/>
            <person name="Smith D.R."/>
            <person name="Doucette-Stamm L."/>
            <person name="Rubenfield M."/>
            <person name="Weinstock K."/>
            <person name="Lee H.M."/>
            <person name="Dubois J."/>
            <person name="Rosenthal A."/>
            <person name="Platzer M."/>
            <person name="Nyakatura G."/>
            <person name="Taudien S."/>
            <person name="Rump A."/>
            <person name="Yang H."/>
            <person name="Yu J."/>
            <person name="Wang J."/>
            <person name="Huang G."/>
            <person name="Gu J."/>
            <person name="Hood L."/>
            <person name="Rowen L."/>
            <person name="Madan A."/>
            <person name="Qin S."/>
            <person name="Davis R.W."/>
            <person name="Federspiel N.A."/>
            <person name="Abola A.P."/>
            <person name="Proctor M.J."/>
            <person name="Myers R.M."/>
            <person name="Schmutz J."/>
            <person name="Dickson M."/>
            <person name="Grimwood J."/>
            <person name="Cox D.R."/>
            <person name="Olson M.V."/>
            <person name="Kaul R."/>
            <person name="Raymond C."/>
            <person name="Shimizu N."/>
            <person name="Kawasaki K."/>
            <person name="Minoshima S."/>
            <person name="Evans G.A."/>
            <person name="Athanasiou M."/>
            <person name="Schultz R."/>
            <person name="Roe B.A."/>
            <person name="Chen F."/>
            <person name="Pan H."/>
            <person name="Ramser J."/>
            <person name="Lehrach H."/>
            <person name="Reinhardt R."/>
            <person name="McCombie W.R."/>
            <person name="de la Bastide M."/>
            <person name="Dedhia N."/>
            <person name="Blocker H."/>
            <person name="Hornischer K."/>
            <person name="Nordsiek G."/>
            <person name="Agarwala R."/>
            <person name="Aravind L."/>
            <person name="Bailey J.A."/>
            <person name="Bateman A."/>
            <person name="Batzoglou S."/>
            <person name="Birney E."/>
            <person name="Bork P."/>
            <person name="Brown D.G."/>
            <person name="Burge C.B."/>
            <person name="Cerutti L."/>
            <person name="Chen H.C."/>
            <person name="Church D."/>
            <person name="Clamp M."/>
            <person name="Copley R.R."/>
            <person name="Doerks T."/>
            <person name="Eddy S.R."/>
            <person name="Eichler E.E."/>
            <person name="Furey T.S."/>
            <person name="Galagan J."/>
            <person name="Gilbert J.G."/>
            <person name="Harmon C."/>
            <person name="Hayashizaki Y."/>
            <person name="Haussler D."/>
            <person name="Hermjakob H."/>
            <person name="Hokamp K."/>
            <person name="Jang W."/>
            <person name="Johnson L.S."/>
            <person name="Jones T.A."/>
            <person name="Kasif S."/>
            <person name="Kaspryzk A."/>
            <person name="Kennedy S."/>
            <person name="Kent W.J."/>
            <person name="Kitts P."/>
            <person name="Koonin E.V."/>
            <person name="Korf I."/>
            <person name="Kulp D."/>
            <person name="Lancet D."/>
            <person name="Lowe T.M."/>
            <person name="McLysaght A."/>
            <person name="Mikkelsen T."/>
            <person name="Moran J.V."/>
            <person name="Mulder N."/>
            <person name="Pollara V.J."/>
            <person name="Ponting C.P."/>
            <person name="Schuler G."/>
            <person name="Schultz J."/>
            <person name="Slater G."/>
            <person name="Smit A.F."/>
            <person name="Stupka E."/>
            <person name="Szustakowski J."/>
            <person name="Thierry-Mieg D."/>
            <person name="Thierry-Mieg J."/>
            <person name="Wagner L."/>
            <person name="Wallis J."/>
            <person name="Wheeler R."/>
            <person name="Williams A."/>
            <person name="Wolf Y.I."/>
            <person name="Wolfe K.H."/>
            <person name="Yang S.P."/>
            <person name="Yeh R.F."/>
            <person name="Collins F."/>
            <person name="Guyer M.S."/>
            <person name="Peterson J."/>
            <person name="Felsenfeld A."/>
            <person name="Wetterstrand K.A."/>
            <person name="Patrinos A."/>
            <person name="Morgan M.J."/>
            <person name="de Jong P."/>
            <person name="Catanese J.J."/>
            <person name="Osoegawa K."/>
            <person name="Shizuya H."/>
            <person name="Choi S."/>
            <person name="Chen Y.J."/>
        </authorList>
    </citation>
    <scope>NUCLEOTIDE SEQUENCE [LARGE SCALE GENOMIC DNA]</scope>
</reference>
<dbReference type="OpenTargets" id="ENSG00000260007"/>
<dbReference type="PaxDb" id="9606-ENSP00000456336"/>
<dbReference type="AlphaFoldDB" id="H3BRN7"/>
<reference evidence="2 3" key="2">
    <citation type="journal article" date="2004" name="Nature">
        <title>Finishing the euchromatic sequence of the human genome.</title>
        <authorList>
            <consortium name="International Human Genome Sequencing Consortium"/>
        </authorList>
    </citation>
    <scope>NUCLEOTIDE SEQUENCE [LARGE SCALE GENOMIC DNA]</scope>
</reference>
<reference evidence="2 3" key="3">
    <citation type="journal article" date="2006" name="Nature">
        <title>Analysis of the DNA sequence and duplication history of human chromosome 15.</title>
        <authorList>
            <person name="Zody M.C."/>
            <person name="Garber M."/>
            <person name="Sharpe T."/>
            <person name="Young S.K."/>
            <person name="Rowen L."/>
            <person name="O'Neill K."/>
            <person name="Whittaker C.A."/>
            <person name="Kamal M."/>
            <person name="Chang J.L."/>
            <person name="Cuomo C.A."/>
            <person name="Dewar K."/>
            <person name="FitzGerald M.G."/>
            <person name="Kodira C.D."/>
            <person name="Madan A."/>
            <person name="Qin S."/>
            <person name="Yang X."/>
            <person name="Abbasi N."/>
            <person name="Abouelleil A."/>
            <person name="Arachchi H.M."/>
            <person name="Baradarani L."/>
            <person name="Birditt B."/>
            <person name="Bloom S."/>
            <person name="Bloom T."/>
            <person name="Borowsky M.L."/>
            <person name="Burke J."/>
            <person name="Butler J."/>
            <person name="Cook A."/>
            <person name="DeArellano K."/>
            <person name="DeCaprio D."/>
            <person name="Dorris L.III."/>
            <person name="Dors M."/>
            <person name="Eichler E.E."/>
            <person name="Engels R."/>
            <person name="Fahey J."/>
            <person name="Fleetwood P."/>
            <person name="Friedman C."/>
            <person name="Gearin G."/>
            <person name="Hall J.L."/>
            <person name="Hensley G."/>
            <person name="Johnson E."/>
            <person name="Jones C."/>
            <person name="Kamat A."/>
            <person name="Kaur A."/>
            <person name="Locke D.P."/>
            <person name="Madan A."/>
            <person name="Munson G."/>
            <person name="Jaffe D.B."/>
            <person name="Lui A."/>
            <person name="Macdonald P."/>
            <person name="Mauceli E."/>
            <person name="Naylor J.W."/>
            <person name="Nesbitt R."/>
            <person name="Nicol R."/>
            <person name="O'Leary S.B."/>
            <person name="Ratcliffe A."/>
            <person name="Rounsley S."/>
            <person name="She X."/>
            <person name="Sneddon K.M."/>
            <person name="Stewart S."/>
            <person name="Sougnez C."/>
            <person name="Stone S.M."/>
            <person name="Topham K."/>
            <person name="Vincent D."/>
            <person name="Wang S."/>
            <person name="Zimmer A.R."/>
            <person name="Birren B.W."/>
            <person name="Hood L."/>
            <person name="Lander E.S."/>
            <person name="Nusbaum C."/>
        </authorList>
    </citation>
    <scope>NUCLEOTIDE SEQUENCE [LARGE SCALE GENOMIC DNA]</scope>
</reference>
<dbReference type="UCSC" id="uc059kqx.1">
    <property type="organism name" value="human"/>
</dbReference>
<dbReference type="BioMuta" id="ENSG00000260007"/>
<evidence type="ECO:0000313" key="2">
    <source>
        <dbReference type="Ensembl" id="ENSP00000456336.1"/>
    </source>
</evidence>
<dbReference type="HOGENOM" id="CLU_2412611_0_0_1"/>
<organism evidence="2 3">
    <name type="scientific">Homo sapiens</name>
    <name type="common">Human</name>
    <dbReference type="NCBI Taxonomy" id="9606"/>
    <lineage>
        <taxon>Eukaryota</taxon>
        <taxon>Metazoa</taxon>
        <taxon>Chordata</taxon>
        <taxon>Craniata</taxon>
        <taxon>Vertebrata</taxon>
        <taxon>Euteleostomi</taxon>
        <taxon>Mammalia</taxon>
        <taxon>Eutheria</taxon>
        <taxon>Euarchontoglires</taxon>
        <taxon>Primates</taxon>
        <taxon>Haplorrhini</taxon>
        <taxon>Catarrhini</taxon>
        <taxon>Hominidae</taxon>
        <taxon>Homo</taxon>
    </lineage>
</organism>
<reference evidence="2" key="5">
    <citation type="submission" date="2025-09" db="UniProtKB">
        <authorList>
            <consortium name="Ensembl"/>
        </authorList>
    </citation>
    <scope>IDENTIFICATION</scope>
</reference>
<dbReference type="Bgee" id="ENSG00000260007">
    <property type="expression patterns" value="Expressed in bone marrow cell and 102 other cell types or tissues"/>
</dbReference>
<reference evidence="2" key="4">
    <citation type="submission" date="2025-08" db="UniProtKB">
        <authorList>
            <consortium name="Ensembl"/>
        </authorList>
    </citation>
    <scope>IDENTIFICATION</scope>
</reference>
<dbReference type="Ensembl" id="ENST00000562767.2">
    <property type="protein sequence ID" value="ENSP00000456336.1"/>
    <property type="gene ID" value="ENSG00000260007.3"/>
</dbReference>
<keyword evidence="3" id="KW-1185">Reference proteome</keyword>
<sequence length="92" mass="10073">MEATRRRQHLGATGGPGAQLGASFLQARRKWRAGFLHFSDHYAHANKTRRPKERNSSSHVDGGQGEERLRHGVRPAVKTHESGGEAHPQGSG</sequence>